<keyword evidence="4" id="KW-0456">Lyase</keyword>
<dbReference type="InterPro" id="IPR001347">
    <property type="entry name" value="SIS_dom"/>
</dbReference>
<dbReference type="NCBIfam" id="NF009222">
    <property type="entry name" value="PRK12570.1"/>
    <property type="match status" value="1"/>
</dbReference>
<keyword evidence="9" id="KW-1185">Reference proteome</keyword>
<dbReference type="EMBL" id="VIFY01000209">
    <property type="protein sequence ID" value="TQB68528.1"/>
    <property type="molecule type" value="Genomic_DNA"/>
</dbReference>
<dbReference type="SUPFAM" id="SSF53067">
    <property type="entry name" value="Actin-like ATPase domain"/>
    <property type="match status" value="2"/>
</dbReference>
<gene>
    <name evidence="8" type="ORF">MPDQ_003251</name>
</gene>
<proteinExistence type="inferred from homology"/>
<dbReference type="Gene3D" id="1.10.8.1080">
    <property type="match status" value="1"/>
</dbReference>
<dbReference type="GO" id="GO:0045127">
    <property type="term" value="F:N-acetylglucosamine kinase activity"/>
    <property type="evidence" value="ECO:0007669"/>
    <property type="project" value="UniProtKB-EC"/>
</dbReference>
<dbReference type="CDD" id="cd24007">
    <property type="entry name" value="ASKHA_NBD_eukNAGK-like"/>
    <property type="match status" value="1"/>
</dbReference>
<evidence type="ECO:0000256" key="5">
    <source>
        <dbReference type="ARBA" id="ARBA00023277"/>
    </source>
</evidence>
<dbReference type="PANTHER" id="PTHR10088">
    <property type="entry name" value="GLUCOKINASE REGULATORY PROTEIN"/>
    <property type="match status" value="1"/>
</dbReference>
<dbReference type="AlphaFoldDB" id="A0A507QJ56"/>
<dbReference type="InterPro" id="IPR005486">
    <property type="entry name" value="Glucokinase_regulatory_CS"/>
</dbReference>
<keyword evidence="5" id="KW-0119">Carbohydrate metabolism</keyword>
<dbReference type="PANTHER" id="PTHR10088:SF4">
    <property type="entry name" value="GLUCOKINASE REGULATORY PROTEIN"/>
    <property type="match status" value="1"/>
</dbReference>
<dbReference type="GO" id="GO:0005829">
    <property type="term" value="C:cytosol"/>
    <property type="evidence" value="ECO:0007669"/>
    <property type="project" value="TreeGrafter"/>
</dbReference>
<reference evidence="8 9" key="1">
    <citation type="submission" date="2019-06" db="EMBL/GenBank/DDBJ databases">
        <title>Wine fermentation using esterase from Monascus purpureus.</title>
        <authorList>
            <person name="Geng C."/>
            <person name="Zhang Y."/>
        </authorList>
    </citation>
    <scope>NUCLEOTIDE SEQUENCE [LARGE SCALE GENOMIC DNA]</scope>
    <source>
        <strain evidence="8">HQ1</strain>
    </source>
</reference>
<organism evidence="8 9">
    <name type="scientific">Monascus purpureus</name>
    <name type="common">Red mold</name>
    <name type="synonym">Monascus anka</name>
    <dbReference type="NCBI Taxonomy" id="5098"/>
    <lineage>
        <taxon>Eukaryota</taxon>
        <taxon>Fungi</taxon>
        <taxon>Dikarya</taxon>
        <taxon>Ascomycota</taxon>
        <taxon>Pezizomycotina</taxon>
        <taxon>Eurotiomycetes</taxon>
        <taxon>Eurotiomycetidae</taxon>
        <taxon>Eurotiales</taxon>
        <taxon>Aspergillaceae</taxon>
        <taxon>Monascus</taxon>
    </lineage>
</organism>
<dbReference type="InterPro" id="IPR043129">
    <property type="entry name" value="ATPase_NBD"/>
</dbReference>
<evidence type="ECO:0000313" key="8">
    <source>
        <dbReference type="EMBL" id="TQB68528.1"/>
    </source>
</evidence>
<accession>A0A507QJ56</accession>
<dbReference type="GO" id="GO:0005654">
    <property type="term" value="C:nucleoplasm"/>
    <property type="evidence" value="ECO:0007669"/>
    <property type="project" value="TreeGrafter"/>
</dbReference>
<evidence type="ECO:0000256" key="3">
    <source>
        <dbReference type="ARBA" id="ARBA00014974"/>
    </source>
</evidence>
<dbReference type="Proteomes" id="UP000319663">
    <property type="component" value="Unassembled WGS sequence"/>
</dbReference>
<comment type="similarity">
    <text evidence="1">Belongs to the eukaryotic-type N-acetylglucosamine kinase family.</text>
</comment>
<protein>
    <recommendedName>
        <fullName evidence="3">N-acetyl-D-glucosamine kinase</fullName>
        <ecNumber evidence="2">2.7.1.59</ecNumber>
    </recommendedName>
    <alternativeName>
        <fullName evidence="6">GlcNAc kinase</fullName>
    </alternativeName>
</protein>
<dbReference type="FunFam" id="3.40.50.10490:FF:000014">
    <property type="entry name" value="N-acetylmuramic acid 6-phosphate etherase"/>
    <property type="match status" value="1"/>
</dbReference>
<dbReference type="HAMAP" id="MF_00068">
    <property type="entry name" value="MurQ"/>
    <property type="match status" value="1"/>
</dbReference>
<dbReference type="Gene3D" id="3.30.420.40">
    <property type="match status" value="2"/>
</dbReference>
<dbReference type="Pfam" id="PF22645">
    <property type="entry name" value="GKRP_SIS_N"/>
    <property type="match status" value="1"/>
</dbReference>
<dbReference type="GO" id="GO:0030246">
    <property type="term" value="F:carbohydrate binding"/>
    <property type="evidence" value="ECO:0007669"/>
    <property type="project" value="TreeGrafter"/>
</dbReference>
<feature type="domain" description="SIS" evidence="7">
    <location>
        <begin position="60"/>
        <end position="226"/>
    </location>
</feature>
<dbReference type="InterPro" id="IPR040190">
    <property type="entry name" value="MURQ/GCKR"/>
</dbReference>
<dbReference type="GO" id="GO:0019899">
    <property type="term" value="F:enzyme binding"/>
    <property type="evidence" value="ECO:0007669"/>
    <property type="project" value="TreeGrafter"/>
</dbReference>
<comment type="caution">
    <text evidence="8">The sequence shown here is derived from an EMBL/GenBank/DDBJ whole genome shotgun (WGS) entry which is preliminary data.</text>
</comment>
<dbReference type="GO" id="GO:0046348">
    <property type="term" value="P:amino sugar catabolic process"/>
    <property type="evidence" value="ECO:0007669"/>
    <property type="project" value="InterPro"/>
</dbReference>
<evidence type="ECO:0000313" key="9">
    <source>
        <dbReference type="Proteomes" id="UP000319663"/>
    </source>
</evidence>
<dbReference type="InterPro" id="IPR002731">
    <property type="entry name" value="ATPase_BadF"/>
</dbReference>
<dbReference type="EC" id="2.7.1.59" evidence="2"/>
<dbReference type="InterPro" id="IPR005488">
    <property type="entry name" value="Etherase_MurQ"/>
</dbReference>
<dbReference type="Pfam" id="PF01869">
    <property type="entry name" value="BcrAD_BadFG"/>
    <property type="match status" value="1"/>
</dbReference>
<evidence type="ECO:0000256" key="1">
    <source>
        <dbReference type="ARBA" id="ARBA00006198"/>
    </source>
</evidence>
<dbReference type="Gene3D" id="3.40.50.10490">
    <property type="entry name" value="Glucose-6-phosphate isomerase like protein, domain 1"/>
    <property type="match status" value="1"/>
</dbReference>
<dbReference type="STRING" id="5098.A0A507QJ56"/>
<dbReference type="NCBIfam" id="TIGR00274">
    <property type="entry name" value="N-acetylmuramic acid 6-phosphate etherase"/>
    <property type="match status" value="1"/>
</dbReference>
<dbReference type="GO" id="GO:0009750">
    <property type="term" value="P:response to fructose"/>
    <property type="evidence" value="ECO:0007669"/>
    <property type="project" value="TreeGrafter"/>
</dbReference>
<evidence type="ECO:0000259" key="7">
    <source>
        <dbReference type="PROSITE" id="PS51464"/>
    </source>
</evidence>
<dbReference type="GO" id="GO:0042593">
    <property type="term" value="P:glucose homeostasis"/>
    <property type="evidence" value="ECO:0007669"/>
    <property type="project" value="TreeGrafter"/>
</dbReference>
<evidence type="ECO:0000256" key="4">
    <source>
        <dbReference type="ARBA" id="ARBA00023239"/>
    </source>
</evidence>
<dbReference type="InterPro" id="IPR046348">
    <property type="entry name" value="SIS_dom_sf"/>
</dbReference>
<dbReference type="GO" id="GO:0070095">
    <property type="term" value="F:fructose-6-phosphate binding"/>
    <property type="evidence" value="ECO:0007669"/>
    <property type="project" value="TreeGrafter"/>
</dbReference>
<dbReference type="GO" id="GO:0004857">
    <property type="term" value="F:enzyme inhibitor activity"/>
    <property type="evidence" value="ECO:0007669"/>
    <property type="project" value="TreeGrafter"/>
</dbReference>
<evidence type="ECO:0000256" key="6">
    <source>
        <dbReference type="ARBA" id="ARBA00031123"/>
    </source>
</evidence>
<dbReference type="GO" id="GO:0016835">
    <property type="term" value="F:carbon-oxygen lyase activity"/>
    <property type="evidence" value="ECO:0007669"/>
    <property type="project" value="InterPro"/>
</dbReference>
<dbReference type="PROSITE" id="PS51464">
    <property type="entry name" value="SIS"/>
    <property type="match status" value="1"/>
</dbReference>
<name>A0A507QJ56_MONPU</name>
<dbReference type="CDD" id="cd05007">
    <property type="entry name" value="SIS_Etherase"/>
    <property type="match status" value="1"/>
</dbReference>
<evidence type="ECO:0000256" key="2">
    <source>
        <dbReference type="ARBA" id="ARBA00012122"/>
    </source>
</evidence>
<dbReference type="NCBIfam" id="NF003915">
    <property type="entry name" value="PRK05441.1"/>
    <property type="match status" value="1"/>
</dbReference>
<sequence>MARDILDLSGLQTEAINGRTSQIDRVSTLQMCTIINNEDLTVAASVTPCLPHIARAIDLLTPRVRRGGRVVYVGAGTSGRLGILDSSEIFPTFSAPPTQFLGLIAGGDAAIRRAQEGAEDSPEAGQKDLVALDLDPELDSVIGIAASGRTPYVLGALEYAKRLGCLTLGVACVSPSAMDDPSTVDVMMSPLPGPEIVTGSTRLKAGTATKLVLNMLSTGTMIKVGKTYGNMMVDLNASNLKLKQRSRNILRELSQRCCGMTDASLDELLVACGGSVKLALVVAEKGLTVDESKRRLEEAQGVLARVLATDDRVHSDKALVNGVNGSKPKDPVLCIDGGGSKCAAVLGTATGVTSRGVAGPCNLTDGHFESTMDSVVTAAHRAVESLSPAEDGVNVPDSRPAFSTVWIGTAGMDRPGMRERVREALSRKLGLDESTRILITNDVDLLAAAMKRHPETSSSIVVIAGTGSIAIRYAQDVDGQAPRRVARSGGWGHLLGDEGAGYAIGRQAIRQALTSIENLKLCRRRSPTLSPLEQKIVAHFHGSSLGKQYDVDDIDLLSSVLAPTDEKSAKSRIAGVTQAVLNEAADGDAEAIAIVSDQVSDFVDTTLTRLLDPQSSGYVPPAQCGLILSGGVMLHTTYQDIFQAALEKRGIQFYYTESVADAASVGVECLLAIESGKSPLNGVSP</sequence>
<dbReference type="SUPFAM" id="SSF53697">
    <property type="entry name" value="SIS domain"/>
    <property type="match status" value="1"/>
</dbReference>
<dbReference type="PROSITE" id="PS01272">
    <property type="entry name" value="GCKR"/>
    <property type="match status" value="1"/>
</dbReference>